<reference evidence="5 6" key="1">
    <citation type="submission" date="2020-08" db="EMBL/GenBank/DDBJ databases">
        <title>Functional genomics of gut bacteria from endangered species of beetles.</title>
        <authorList>
            <person name="Carlos-Shanley C."/>
        </authorList>
    </citation>
    <scope>NUCLEOTIDE SEQUENCE [LARGE SCALE GENOMIC DNA]</scope>
    <source>
        <strain evidence="5 6">S00202</strain>
    </source>
</reference>
<dbReference type="GO" id="GO:0003824">
    <property type="term" value="F:catalytic activity"/>
    <property type="evidence" value="ECO:0007669"/>
    <property type="project" value="InterPro"/>
</dbReference>
<dbReference type="RefSeq" id="WP_184681621.1">
    <property type="nucleotide sequence ID" value="NZ_JACHLL010000002.1"/>
</dbReference>
<proteinExistence type="predicted"/>
<dbReference type="GO" id="GO:0009117">
    <property type="term" value="P:nucleotide metabolic process"/>
    <property type="evidence" value="ECO:0007669"/>
    <property type="project" value="TreeGrafter"/>
</dbReference>
<evidence type="ECO:0000313" key="6">
    <source>
        <dbReference type="Proteomes" id="UP000557193"/>
    </source>
</evidence>
<evidence type="ECO:0000259" key="4">
    <source>
        <dbReference type="PROSITE" id="PS51084"/>
    </source>
</evidence>
<dbReference type="PROSITE" id="PS00892">
    <property type="entry name" value="HIT_1"/>
    <property type="match status" value="1"/>
</dbReference>
<evidence type="ECO:0000256" key="1">
    <source>
        <dbReference type="PIRSR" id="PIRSR601310-1"/>
    </source>
</evidence>
<feature type="short sequence motif" description="Histidine triad motif" evidence="2 3">
    <location>
        <begin position="97"/>
        <end position="101"/>
    </location>
</feature>
<dbReference type="Gene3D" id="3.30.428.10">
    <property type="entry name" value="HIT-like"/>
    <property type="match status" value="1"/>
</dbReference>
<dbReference type="Pfam" id="PF01230">
    <property type="entry name" value="HIT"/>
    <property type="match status" value="1"/>
</dbReference>
<dbReference type="PANTHER" id="PTHR46648:SF1">
    <property type="entry name" value="ADENOSINE 5'-MONOPHOSPHORAMIDASE HNT1"/>
    <property type="match status" value="1"/>
</dbReference>
<feature type="domain" description="HIT" evidence="4">
    <location>
        <begin position="4"/>
        <end position="112"/>
    </location>
</feature>
<dbReference type="PANTHER" id="PTHR46648">
    <property type="entry name" value="HIT FAMILY PROTEIN 1"/>
    <property type="match status" value="1"/>
</dbReference>
<dbReference type="InterPro" id="IPR011146">
    <property type="entry name" value="HIT-like"/>
</dbReference>
<feature type="active site" description="Tele-AMP-histidine intermediate" evidence="1">
    <location>
        <position position="99"/>
    </location>
</feature>
<dbReference type="InterPro" id="IPR036265">
    <property type="entry name" value="HIT-like_sf"/>
</dbReference>
<accession>A0A7X0BQQ1</accession>
<name>A0A7X0BQQ1_9PSED</name>
<evidence type="ECO:0000256" key="3">
    <source>
        <dbReference type="PROSITE-ProRule" id="PRU00464"/>
    </source>
</evidence>
<comment type="caution">
    <text evidence="5">The sequence shown here is derived from an EMBL/GenBank/DDBJ whole genome shotgun (WGS) entry which is preliminary data.</text>
</comment>
<gene>
    <name evidence="5" type="ORF">HNP49_001269</name>
</gene>
<evidence type="ECO:0000256" key="2">
    <source>
        <dbReference type="PIRSR" id="PIRSR601310-3"/>
    </source>
</evidence>
<dbReference type="EMBL" id="JACHLL010000002">
    <property type="protein sequence ID" value="MBB6341112.1"/>
    <property type="molecule type" value="Genomic_DNA"/>
</dbReference>
<keyword evidence="6" id="KW-1185">Reference proteome</keyword>
<dbReference type="PROSITE" id="PS51084">
    <property type="entry name" value="HIT_2"/>
    <property type="match status" value="1"/>
</dbReference>
<dbReference type="Proteomes" id="UP000557193">
    <property type="component" value="Unassembled WGS sequence"/>
</dbReference>
<dbReference type="SUPFAM" id="SSF54197">
    <property type="entry name" value="HIT-like"/>
    <property type="match status" value="1"/>
</dbReference>
<dbReference type="InterPro" id="IPR019808">
    <property type="entry name" value="Histidine_triad_CS"/>
</dbReference>
<dbReference type="InterPro" id="IPR001310">
    <property type="entry name" value="Histidine_triad_HIT"/>
</dbReference>
<sequence>MDCVFCAIAAGQLPSYRLYEDEDFIVLLDIFPLRPAHLLIVSRQHAPYLHELPAPVQARLLPLAERLARVLRRAGYGEYGINLLINDGPEANQHVPHLHLHLIPRRRGDVPALLLRVLTRFLPFGRQRLQRRLQAEQQRLQAALAEEA</sequence>
<dbReference type="AlphaFoldDB" id="A0A7X0BQQ1"/>
<organism evidence="5 6">
    <name type="scientific">Pseudomonas fluvialis</name>
    <dbReference type="NCBI Taxonomy" id="1793966"/>
    <lineage>
        <taxon>Bacteria</taxon>
        <taxon>Pseudomonadati</taxon>
        <taxon>Pseudomonadota</taxon>
        <taxon>Gammaproteobacteria</taxon>
        <taxon>Pseudomonadales</taxon>
        <taxon>Pseudomonadaceae</taxon>
        <taxon>Pseudomonas</taxon>
    </lineage>
</organism>
<dbReference type="PRINTS" id="PR00332">
    <property type="entry name" value="HISTRIAD"/>
</dbReference>
<protein>
    <submittedName>
        <fullName evidence="5">Histidine triad (HIT) family protein</fullName>
    </submittedName>
</protein>
<evidence type="ECO:0000313" key="5">
    <source>
        <dbReference type="EMBL" id="MBB6341112.1"/>
    </source>
</evidence>